<evidence type="ECO:0000256" key="4">
    <source>
        <dbReference type="ARBA" id="ARBA00022989"/>
    </source>
</evidence>
<dbReference type="AlphaFoldDB" id="A0A347WI76"/>
<feature type="transmembrane region" description="Helical" evidence="6">
    <location>
        <begin position="64"/>
        <end position="86"/>
    </location>
</feature>
<keyword evidence="2" id="KW-1003">Cell membrane</keyword>
<dbReference type="OrthoDB" id="3176438at2"/>
<gene>
    <name evidence="7" type="ORF">CL176_01435</name>
</gene>
<dbReference type="PANTHER" id="PTHR33931">
    <property type="entry name" value="HOLIN-LIKE PROTEIN CIDA-RELATED"/>
    <property type="match status" value="1"/>
</dbReference>
<comment type="subcellular location">
    <subcellularLocation>
        <location evidence="1">Cell membrane</location>
        <topology evidence="1">Multi-pass membrane protein</topology>
    </subcellularLocation>
</comment>
<dbReference type="InterPro" id="IPR005538">
    <property type="entry name" value="LrgA/CidA"/>
</dbReference>
<dbReference type="EMBL" id="CP023434">
    <property type="protein sequence ID" value="AXY24783.1"/>
    <property type="molecule type" value="Genomic_DNA"/>
</dbReference>
<protein>
    <recommendedName>
        <fullName evidence="9">Murein hydrolase regulator LrgA</fullName>
    </recommendedName>
</protein>
<dbReference type="KEGG" id="abae:CL176_01435"/>
<dbReference type="Proteomes" id="UP000263232">
    <property type="component" value="Chromosome"/>
</dbReference>
<accession>A0A347WI76</accession>
<dbReference type="Pfam" id="PF03788">
    <property type="entry name" value="LrgA"/>
    <property type="match status" value="1"/>
</dbReference>
<keyword evidence="5 6" id="KW-0472">Membrane</keyword>
<evidence type="ECO:0008006" key="9">
    <source>
        <dbReference type="Google" id="ProtNLM"/>
    </source>
</evidence>
<evidence type="ECO:0000256" key="1">
    <source>
        <dbReference type="ARBA" id="ARBA00004651"/>
    </source>
</evidence>
<evidence type="ECO:0000313" key="8">
    <source>
        <dbReference type="Proteomes" id="UP000263232"/>
    </source>
</evidence>
<evidence type="ECO:0000256" key="5">
    <source>
        <dbReference type="ARBA" id="ARBA00023136"/>
    </source>
</evidence>
<dbReference type="GO" id="GO:0005886">
    <property type="term" value="C:plasma membrane"/>
    <property type="evidence" value="ECO:0007669"/>
    <property type="project" value="UniProtKB-SubCell"/>
</dbReference>
<keyword evidence="4 6" id="KW-1133">Transmembrane helix</keyword>
<feature type="transmembrane region" description="Helical" evidence="6">
    <location>
        <begin position="93"/>
        <end position="110"/>
    </location>
</feature>
<name>A0A347WI76_9LACT</name>
<feature type="transmembrane region" description="Helical" evidence="6">
    <location>
        <begin position="37"/>
        <end position="58"/>
    </location>
</feature>
<evidence type="ECO:0000256" key="2">
    <source>
        <dbReference type="ARBA" id="ARBA00022475"/>
    </source>
</evidence>
<keyword evidence="8" id="KW-1185">Reference proteome</keyword>
<dbReference type="PANTHER" id="PTHR33931:SF4">
    <property type="entry name" value="ANTIHOLIN-LIKE PROTEIN LRGA"/>
    <property type="match status" value="1"/>
</dbReference>
<organism evidence="7 8">
    <name type="scientific">Suicoccus acidiformans</name>
    <dbReference type="NCBI Taxonomy" id="2036206"/>
    <lineage>
        <taxon>Bacteria</taxon>
        <taxon>Bacillati</taxon>
        <taxon>Bacillota</taxon>
        <taxon>Bacilli</taxon>
        <taxon>Lactobacillales</taxon>
        <taxon>Aerococcaceae</taxon>
        <taxon>Suicoccus</taxon>
    </lineage>
</organism>
<keyword evidence="3 6" id="KW-0812">Transmembrane</keyword>
<reference evidence="7 8" key="1">
    <citation type="submission" date="2017-09" db="EMBL/GenBank/DDBJ databases">
        <title>Complete genome sequence of Oxytococcus suis strain ZY16052.</title>
        <authorList>
            <person name="Li F."/>
        </authorList>
    </citation>
    <scope>NUCLEOTIDE SEQUENCE [LARGE SCALE GENOMIC DNA]</scope>
    <source>
        <strain evidence="7 8">ZY16052</strain>
    </source>
</reference>
<evidence type="ECO:0000256" key="6">
    <source>
        <dbReference type="SAM" id="Phobius"/>
    </source>
</evidence>
<sequence length="168" mass="18451">MNKSAFFVVFMLFYDCKEQQVNSKVKEIFMMQKVSKILVQMAIFSGVLFVSAVISSFLPLPIPASVIGIILLFLALHTGIIKLAWVEDLGETFIANISFLFVPSSISLITSLDIIKGQELKILGLIFFWTLVAMVAVMLIGDGIQWGKAILAKHASASATLGHVSNRE</sequence>
<proteinExistence type="predicted"/>
<feature type="transmembrane region" description="Helical" evidence="6">
    <location>
        <begin position="122"/>
        <end position="141"/>
    </location>
</feature>
<evidence type="ECO:0000313" key="7">
    <source>
        <dbReference type="EMBL" id="AXY24783.1"/>
    </source>
</evidence>
<evidence type="ECO:0000256" key="3">
    <source>
        <dbReference type="ARBA" id="ARBA00022692"/>
    </source>
</evidence>